<keyword evidence="3" id="KW-1185">Reference proteome</keyword>
<feature type="compositionally biased region" description="Basic residues" evidence="1">
    <location>
        <begin position="50"/>
        <end position="64"/>
    </location>
</feature>
<organism evidence="2 3">
    <name type="scientific">Clonostachys byssicola</name>
    <dbReference type="NCBI Taxonomy" id="160290"/>
    <lineage>
        <taxon>Eukaryota</taxon>
        <taxon>Fungi</taxon>
        <taxon>Dikarya</taxon>
        <taxon>Ascomycota</taxon>
        <taxon>Pezizomycotina</taxon>
        <taxon>Sordariomycetes</taxon>
        <taxon>Hypocreomycetidae</taxon>
        <taxon>Hypocreales</taxon>
        <taxon>Bionectriaceae</taxon>
        <taxon>Clonostachys</taxon>
    </lineage>
</organism>
<reference evidence="2 3" key="2">
    <citation type="submission" date="2021-10" db="EMBL/GenBank/DDBJ databases">
        <authorList>
            <person name="Piombo E."/>
        </authorList>
    </citation>
    <scope>NUCLEOTIDE SEQUENCE [LARGE SCALE GENOMIC DNA]</scope>
</reference>
<protein>
    <submittedName>
        <fullName evidence="2">Uncharacterized protein</fullName>
    </submittedName>
</protein>
<evidence type="ECO:0000313" key="2">
    <source>
        <dbReference type="EMBL" id="CAG9984032.1"/>
    </source>
</evidence>
<dbReference type="OrthoDB" id="4144003at2759"/>
<dbReference type="AlphaFoldDB" id="A0A9N9UBI2"/>
<reference evidence="3" key="1">
    <citation type="submission" date="2019-06" db="EMBL/GenBank/DDBJ databases">
        <authorList>
            <person name="Broberg M."/>
        </authorList>
    </citation>
    <scope>NUCLEOTIDE SEQUENCE [LARGE SCALE GENOMIC DNA]</scope>
</reference>
<evidence type="ECO:0000256" key="1">
    <source>
        <dbReference type="SAM" id="MobiDB-lite"/>
    </source>
</evidence>
<dbReference type="PANTHER" id="PTHR37540:SF5">
    <property type="entry name" value="TRANSCRIPTION FACTOR DOMAIN-CONTAINING PROTEIN"/>
    <property type="match status" value="1"/>
</dbReference>
<proteinExistence type="predicted"/>
<comment type="caution">
    <text evidence="2">The sequence shown here is derived from an EMBL/GenBank/DDBJ whole genome shotgun (WGS) entry which is preliminary data.</text>
</comment>
<dbReference type="EMBL" id="CABFNO020001379">
    <property type="protein sequence ID" value="CAG9984032.1"/>
    <property type="molecule type" value="Genomic_DNA"/>
</dbReference>
<dbReference type="Proteomes" id="UP000754883">
    <property type="component" value="Unassembled WGS sequence"/>
</dbReference>
<evidence type="ECO:0000313" key="3">
    <source>
        <dbReference type="Proteomes" id="UP000754883"/>
    </source>
</evidence>
<sequence>MERRLHWRVTTGGAVGQNKSSLMFINKVPASVSLSNSEGGEKSMILSHVQQRRRRKSASRKREKHNQTATLCILPSNNSSDPFHCTIAGLDAGDHTMLKLVFGKGTKLTFLVEAFAPASKSTDITHMRHEEIINERLRRCVTDEALMYSTLAYGSSLQGWMAGIISERRPPEYFTGKALQAVRMRLASQSRFKADNWIMISIYSLAITQFWNTTPYIWARSPMRALSILGIDSSESNSAGPHLDIMKRLVSEAGGWEKFDPYILESAILADKFISITNWQTPTLPFTWDLGPLPMGLIGYEHASISVPTLGSGFRMSPITGSLQRIIADIADYVHFAEAYWAGTRRFHHLEHHLFLRLQALLCRLLLLSDLDDINDSIRLTAMIFLLSATEYHGAQVSAATLLPRLRSSLLAARFWEGVFDEGVRLWCLITAAMTTQESVDQSWFLSMVEIYSATTEDGALQEKMCRYLFLPSRQASRLKSLGL</sequence>
<feature type="region of interest" description="Disordered" evidence="1">
    <location>
        <begin position="46"/>
        <end position="67"/>
    </location>
</feature>
<accession>A0A9N9UBI2</accession>
<dbReference type="PANTHER" id="PTHR37540">
    <property type="entry name" value="TRANSCRIPTION FACTOR (ACR-2), PUTATIVE-RELATED-RELATED"/>
    <property type="match status" value="1"/>
</dbReference>
<gene>
    <name evidence="2" type="ORF">CBYS24578_00008537</name>
</gene>
<name>A0A9N9UBI2_9HYPO</name>